<evidence type="ECO:0000313" key="9">
    <source>
        <dbReference type="Ensembl" id="ENSONIP00000063541.1"/>
    </source>
</evidence>
<feature type="region of interest" description="Disordered" evidence="7">
    <location>
        <begin position="14"/>
        <end position="146"/>
    </location>
</feature>
<feature type="region of interest" description="Disordered" evidence="7">
    <location>
        <begin position="673"/>
        <end position="697"/>
    </location>
</feature>
<dbReference type="InParanoid" id="A0A669DXN1"/>
<dbReference type="Ensembl" id="ENSONIT00000030082.2">
    <property type="protein sequence ID" value="ENSONIP00000063541.1"/>
    <property type="gene ID" value="ENSONIG00000022381.2"/>
</dbReference>
<dbReference type="InterPro" id="IPR054361">
    <property type="entry name" value="Znf-CCCH_ZC3H4/6/8"/>
</dbReference>
<gene>
    <name evidence="9" type="primary">LOC100702635</name>
</gene>
<reference evidence="10" key="1">
    <citation type="submission" date="2012-01" db="EMBL/GenBank/DDBJ databases">
        <title>The Genome Sequence of Oreochromis niloticus (Nile Tilapia).</title>
        <authorList>
            <consortium name="Broad Institute Genome Assembly Team"/>
            <consortium name="Broad Institute Sequencing Platform"/>
            <person name="Di Palma F."/>
            <person name="Johnson J."/>
            <person name="Lander E.S."/>
            <person name="Lindblad-Toh K."/>
        </authorList>
    </citation>
    <scope>NUCLEOTIDE SEQUENCE [LARGE SCALE GENOMIC DNA]</scope>
</reference>
<feature type="region of interest" description="Disordered" evidence="7">
    <location>
        <begin position="344"/>
        <end position="363"/>
    </location>
</feature>
<dbReference type="PROSITE" id="PS50103">
    <property type="entry name" value="ZF_C3H1"/>
    <property type="match status" value="3"/>
</dbReference>
<feature type="zinc finger region" description="C3H1-type" evidence="6">
    <location>
        <begin position="176"/>
        <end position="198"/>
    </location>
</feature>
<feature type="compositionally biased region" description="Basic and acidic residues" evidence="7">
    <location>
        <begin position="688"/>
        <end position="697"/>
    </location>
</feature>
<evidence type="ECO:0000256" key="5">
    <source>
        <dbReference type="ARBA" id="ARBA00022833"/>
    </source>
</evidence>
<evidence type="ECO:0000313" key="10">
    <source>
        <dbReference type="Proteomes" id="UP000005207"/>
    </source>
</evidence>
<dbReference type="AlphaFoldDB" id="A0A669DXN1"/>
<dbReference type="OrthoDB" id="411372at2759"/>
<dbReference type="GO" id="GO:0003723">
    <property type="term" value="F:RNA binding"/>
    <property type="evidence" value="ECO:0007669"/>
    <property type="project" value="InterPro"/>
</dbReference>
<feature type="compositionally biased region" description="Polar residues" evidence="7">
    <location>
        <begin position="429"/>
        <end position="442"/>
    </location>
</feature>
<feature type="compositionally biased region" description="Polar residues" evidence="7">
    <location>
        <begin position="58"/>
        <end position="67"/>
    </location>
</feature>
<dbReference type="PANTHER" id="PTHR13119:SF23">
    <property type="entry name" value="ZINC FINGER CCCH DOMAIN-CONTAINING PROTEIN 4"/>
    <property type="match status" value="1"/>
</dbReference>
<name>A0A669DXN1_ORENI</name>
<evidence type="ECO:0000256" key="4">
    <source>
        <dbReference type="ARBA" id="ARBA00022771"/>
    </source>
</evidence>
<feature type="region of interest" description="Disordered" evidence="7">
    <location>
        <begin position="526"/>
        <end position="591"/>
    </location>
</feature>
<evidence type="ECO:0000259" key="8">
    <source>
        <dbReference type="PROSITE" id="PS50103"/>
    </source>
</evidence>
<accession>A0A669DXN1</accession>
<protein>
    <recommendedName>
        <fullName evidence="8">C3H1-type domain-containing protein</fullName>
    </recommendedName>
</protein>
<proteinExistence type="predicted"/>
<dbReference type="InterPro" id="IPR045124">
    <property type="entry name" value="Su(sable)-like"/>
</dbReference>
<dbReference type="Proteomes" id="UP000005207">
    <property type="component" value="Linkage group LG6"/>
</dbReference>
<evidence type="ECO:0000256" key="2">
    <source>
        <dbReference type="ARBA" id="ARBA00022723"/>
    </source>
</evidence>
<feature type="region of interest" description="Disordered" evidence="7">
    <location>
        <begin position="429"/>
        <end position="457"/>
    </location>
</feature>
<keyword evidence="1" id="KW-0597">Phosphoprotein</keyword>
<dbReference type="Gene3D" id="4.10.1000.10">
    <property type="entry name" value="Zinc finger, CCCH-type"/>
    <property type="match status" value="1"/>
</dbReference>
<feature type="compositionally biased region" description="Basic and acidic residues" evidence="7">
    <location>
        <begin position="274"/>
        <end position="291"/>
    </location>
</feature>
<dbReference type="InterPro" id="IPR000571">
    <property type="entry name" value="Znf_CCCH"/>
</dbReference>
<dbReference type="GeneID" id="100702635"/>
<feature type="domain" description="C3H1-type" evidence="8">
    <location>
        <begin position="201"/>
        <end position="223"/>
    </location>
</feature>
<dbReference type="SMART" id="SM00356">
    <property type="entry name" value="ZnF_C3H1"/>
    <property type="match status" value="3"/>
</dbReference>
<feature type="compositionally biased region" description="Polar residues" evidence="7">
    <location>
        <begin position="547"/>
        <end position="557"/>
    </location>
</feature>
<organism evidence="9 10">
    <name type="scientific">Oreochromis niloticus</name>
    <name type="common">Nile tilapia</name>
    <name type="synonym">Tilapia nilotica</name>
    <dbReference type="NCBI Taxonomy" id="8128"/>
    <lineage>
        <taxon>Eukaryota</taxon>
        <taxon>Metazoa</taxon>
        <taxon>Chordata</taxon>
        <taxon>Craniata</taxon>
        <taxon>Vertebrata</taxon>
        <taxon>Euteleostomi</taxon>
        <taxon>Actinopterygii</taxon>
        <taxon>Neopterygii</taxon>
        <taxon>Teleostei</taxon>
        <taxon>Neoteleostei</taxon>
        <taxon>Acanthomorphata</taxon>
        <taxon>Ovalentaria</taxon>
        <taxon>Cichlomorphae</taxon>
        <taxon>Cichliformes</taxon>
        <taxon>Cichlidae</taxon>
        <taxon>African cichlids</taxon>
        <taxon>Pseudocrenilabrinae</taxon>
        <taxon>Oreochromini</taxon>
        <taxon>Oreochromis</taxon>
    </lineage>
</organism>
<feature type="region of interest" description="Disordered" evidence="7">
    <location>
        <begin position="753"/>
        <end position="814"/>
    </location>
</feature>
<keyword evidence="2 6" id="KW-0479">Metal-binding</keyword>
<feature type="compositionally biased region" description="Low complexity" evidence="7">
    <location>
        <begin position="787"/>
        <end position="798"/>
    </location>
</feature>
<dbReference type="GO" id="GO:0045892">
    <property type="term" value="P:negative regulation of DNA-templated transcription"/>
    <property type="evidence" value="ECO:0007669"/>
    <property type="project" value="InterPro"/>
</dbReference>
<feature type="domain" description="C3H1-type" evidence="8">
    <location>
        <begin position="176"/>
        <end position="198"/>
    </location>
</feature>
<keyword evidence="5 6" id="KW-0862">Zinc</keyword>
<reference evidence="9" key="3">
    <citation type="submission" date="2025-09" db="UniProtKB">
        <authorList>
            <consortium name="Ensembl"/>
        </authorList>
    </citation>
    <scope>IDENTIFICATION</scope>
</reference>
<dbReference type="GeneTree" id="ENSGT00940000157396"/>
<dbReference type="Pfam" id="PF18345">
    <property type="entry name" value="zf_CCCH_4"/>
    <property type="match status" value="1"/>
</dbReference>
<keyword evidence="3" id="KW-0677">Repeat</keyword>
<sequence length="1004" mass="109873">MAFSNLFSRLSAVDEGVKSAGQPAVTQRNETGGGGKKRKTQCELFGSHKKKPCVQAQGPKTRSNVKADNTKDKGHLMQNSDGEQRLSKGFSNRGRQSQRPKHQKKKKDGQKDPYQHKEGRRGRFFRGQGRPMSGRGGRGGRGSGHENDMMDFQVKPRFMSQEFKDQNALLVDGRLLCRHFLYGRCIKAESCQLEHIQGYNDLIKEVCKFYIQGFCTKGESCPYMHKSFPCKFFHRKGKCYQGEDCRFSHEPLTDVTGKLLDELLKRQRDLSELAKKAEQEPLGEPESKEEAGMTETNGTPNVLMDPLRPNFYHSSDADAATEGEPSVHQIEEMATFTDEAVLQRAADTARPHSPSSTSSNRPEPVCYSVEAMLGPQLFRSFPIFYNTPESKESTTPGAETTSKATLGSTTQKEVPYSVDAVLRSLKSVENSTLGQRPTASSVKTEEIPDPLLSSQHQIQKVSLSTKHEPNKPPKKMYKSLSSLQAHGSLISSSDLTLSSGTQKQCGAMPESLKSAEMVFHEVKLERLHPPVIDEGNPASSKSKSDMNESSQLPTDNTCPPKHLSGISPSSGVSEFKSRTSAPVEPAASSIKTSDSANIAVHHFAGMQLAEIPRYPRKTKSVFQPGAQKRCSAKMSPQCSRETPTRADCSAGCKKTQKIPFSCLFKNPITESVTPTPDPVRAPQSAHFTSKEGHLKTEVKPEKNSAASFLSLFAHPLTETLPPCSQASAESPFQSVSHVVSAPLCQVQTDVKQSPHSCSTTSEAEPDPVKQPAGPACSIVQDSIKETSSSSAPGGPNPSETSAQQQLPDVSSPRRALKDSVLKSLFVSLSPYQEDGEQRDGIQISEIEMSNKGGVGHTFGNQQSEEKKHPTVTVWRRSRCSPQPNQPPQAVMFYIDKVPTSSSRPTVKASARSTDDQLSFQTPQNSSEVTAGPTLSSPGVTEPQVRNSGTHKLPLEPATPEINHHTDPRETHCSRKEKRGRGRVGVTPLKDLFKTLDSAVFHLGR</sequence>
<dbReference type="SUPFAM" id="SSF90229">
    <property type="entry name" value="CCCH zinc finger"/>
    <property type="match status" value="2"/>
</dbReference>
<dbReference type="Pfam" id="PF22623">
    <property type="entry name" value="zf-CCCH_9"/>
    <property type="match status" value="1"/>
</dbReference>
<feature type="region of interest" description="Disordered" evidence="7">
    <location>
        <begin position="388"/>
        <end position="410"/>
    </location>
</feature>
<feature type="compositionally biased region" description="Polar residues" evidence="7">
    <location>
        <begin position="915"/>
        <end position="949"/>
    </location>
</feature>
<evidence type="ECO:0000256" key="1">
    <source>
        <dbReference type="ARBA" id="ARBA00022553"/>
    </source>
</evidence>
<dbReference type="OMA" id="QGADCKF"/>
<feature type="compositionally biased region" description="Polar residues" evidence="7">
    <location>
        <begin position="753"/>
        <end position="762"/>
    </location>
</feature>
<feature type="compositionally biased region" description="Basic residues" evidence="7">
    <location>
        <begin position="96"/>
        <end position="108"/>
    </location>
</feature>
<keyword evidence="4 6" id="KW-0863">Zinc-finger</keyword>
<feature type="region of interest" description="Disordered" evidence="7">
    <location>
        <begin position="899"/>
        <end position="982"/>
    </location>
</feature>
<dbReference type="InterPro" id="IPR036855">
    <property type="entry name" value="Znf_CCCH_sf"/>
</dbReference>
<dbReference type="GO" id="GO:0005634">
    <property type="term" value="C:nucleus"/>
    <property type="evidence" value="ECO:0007669"/>
    <property type="project" value="TreeGrafter"/>
</dbReference>
<feature type="zinc finger region" description="C3H1-type" evidence="6">
    <location>
        <begin position="201"/>
        <end position="223"/>
    </location>
</feature>
<dbReference type="PANTHER" id="PTHR13119">
    <property type="entry name" value="ZINC FINGER CCCH DOMAIN-CONTAINING PROTEI"/>
    <property type="match status" value="1"/>
</dbReference>
<feature type="compositionally biased region" description="Polar residues" evidence="7">
    <location>
        <begin position="799"/>
        <end position="808"/>
    </location>
</feature>
<feature type="zinc finger region" description="C3H1-type" evidence="6">
    <location>
        <begin position="224"/>
        <end position="252"/>
    </location>
</feature>
<feature type="compositionally biased region" description="Basic and acidic residues" evidence="7">
    <location>
        <begin position="961"/>
        <end position="973"/>
    </location>
</feature>
<feature type="domain" description="C3H1-type" evidence="8">
    <location>
        <begin position="224"/>
        <end position="252"/>
    </location>
</feature>
<evidence type="ECO:0000256" key="3">
    <source>
        <dbReference type="ARBA" id="ARBA00022737"/>
    </source>
</evidence>
<reference evidence="9" key="2">
    <citation type="submission" date="2025-08" db="UniProtKB">
        <authorList>
            <consortium name="Ensembl"/>
        </authorList>
    </citation>
    <scope>IDENTIFICATION</scope>
</reference>
<feature type="compositionally biased region" description="Polar residues" evidence="7">
    <location>
        <begin position="393"/>
        <end position="410"/>
    </location>
</feature>
<evidence type="ECO:0000256" key="7">
    <source>
        <dbReference type="SAM" id="MobiDB-lite"/>
    </source>
</evidence>
<keyword evidence="10" id="KW-1185">Reference proteome</keyword>
<feature type="region of interest" description="Disordered" evidence="7">
    <location>
        <begin position="274"/>
        <end position="302"/>
    </location>
</feature>
<dbReference type="RefSeq" id="XP_019215073.1">
    <property type="nucleotide sequence ID" value="XM_019359528.2"/>
</dbReference>
<evidence type="ECO:0000256" key="6">
    <source>
        <dbReference type="PROSITE-ProRule" id="PRU00723"/>
    </source>
</evidence>
<dbReference type="GO" id="GO:0008270">
    <property type="term" value="F:zinc ion binding"/>
    <property type="evidence" value="ECO:0007669"/>
    <property type="project" value="UniProtKB-KW"/>
</dbReference>